<evidence type="ECO:0000256" key="7">
    <source>
        <dbReference type="SAM" id="MobiDB-lite"/>
    </source>
</evidence>
<feature type="coiled-coil region" evidence="6">
    <location>
        <begin position="62"/>
        <end position="89"/>
    </location>
</feature>
<dbReference type="InterPro" id="IPR012337">
    <property type="entry name" value="RNaseH-like_sf"/>
</dbReference>
<evidence type="ECO:0000259" key="9">
    <source>
        <dbReference type="PROSITE" id="PS50994"/>
    </source>
</evidence>
<dbReference type="InterPro" id="IPR001878">
    <property type="entry name" value="Znf_CCHC"/>
</dbReference>
<feature type="compositionally biased region" description="Polar residues" evidence="7">
    <location>
        <begin position="2210"/>
        <end position="2232"/>
    </location>
</feature>
<feature type="region of interest" description="Disordered" evidence="7">
    <location>
        <begin position="253"/>
        <end position="286"/>
    </location>
</feature>
<dbReference type="PANTHER" id="PTHR42648">
    <property type="entry name" value="TRANSPOSASE, PUTATIVE-RELATED"/>
    <property type="match status" value="1"/>
</dbReference>
<dbReference type="PANTHER" id="PTHR42648:SF32">
    <property type="entry name" value="RIBONUCLEASE H-LIKE DOMAIN, GAG-PRE-INTEGRASE DOMAIN PROTEIN-RELATED"/>
    <property type="match status" value="1"/>
</dbReference>
<feature type="region of interest" description="Disordered" evidence="7">
    <location>
        <begin position="1270"/>
        <end position="1303"/>
    </location>
</feature>
<dbReference type="GO" id="GO:0003676">
    <property type="term" value="F:nucleic acid binding"/>
    <property type="evidence" value="ECO:0007669"/>
    <property type="project" value="InterPro"/>
</dbReference>
<evidence type="ECO:0000256" key="5">
    <source>
        <dbReference type="PROSITE-ProRule" id="PRU00047"/>
    </source>
</evidence>
<feature type="compositionally biased region" description="Basic residues" evidence="7">
    <location>
        <begin position="145"/>
        <end position="155"/>
    </location>
</feature>
<feature type="compositionally biased region" description="Low complexity" evidence="7">
    <location>
        <begin position="216"/>
        <end position="227"/>
    </location>
</feature>
<feature type="compositionally biased region" description="Basic and acidic residues" evidence="7">
    <location>
        <begin position="534"/>
        <end position="556"/>
    </location>
</feature>
<dbReference type="Gene3D" id="4.10.60.10">
    <property type="entry name" value="Zinc finger, CCHC-type"/>
    <property type="match status" value="1"/>
</dbReference>
<dbReference type="Pfam" id="PF22936">
    <property type="entry name" value="Pol_BBD"/>
    <property type="match status" value="1"/>
</dbReference>
<gene>
    <name evidence="10" type="ORF">SSX86_006422</name>
</gene>
<evidence type="ECO:0000256" key="4">
    <source>
        <dbReference type="ARBA" id="ARBA00022801"/>
    </source>
</evidence>
<dbReference type="Pfam" id="PF13976">
    <property type="entry name" value="gag_pre-integrs"/>
    <property type="match status" value="1"/>
</dbReference>
<name>A0AAP0H3R0_9ASTR</name>
<feature type="compositionally biased region" description="Low complexity" evidence="7">
    <location>
        <begin position="2031"/>
        <end position="2059"/>
    </location>
</feature>
<feature type="compositionally biased region" description="Low complexity" evidence="7">
    <location>
        <begin position="2244"/>
        <end position="2260"/>
    </location>
</feature>
<feature type="domain" description="Integrase catalytic" evidence="9">
    <location>
        <begin position="1013"/>
        <end position="1179"/>
    </location>
</feature>
<comment type="caution">
    <text evidence="10">The sequence shown here is derived from an EMBL/GenBank/DDBJ whole genome shotgun (WGS) entry which is preliminary data.</text>
</comment>
<dbReference type="Pfam" id="PF00665">
    <property type="entry name" value="rve"/>
    <property type="match status" value="1"/>
</dbReference>
<accession>A0AAP0H3R0</accession>
<dbReference type="InterPro" id="IPR025724">
    <property type="entry name" value="GAG-pre-integrase_dom"/>
</dbReference>
<dbReference type="CDD" id="cd09272">
    <property type="entry name" value="RNase_HI_RT_Ty1"/>
    <property type="match status" value="1"/>
</dbReference>
<sequence>MLQDENTLYRDKNEVLTKDVEIYKKKRESVLEELFAECEIRKLQTYEYDDLNAKFIKSQKEVFDAQQQINDLKLEILELKRQVKNCNLSPTMLNFLYKQDQSSDSSQKADVHLVPQPVDLTEVTAAQIDPKDELHDYSKFATPPKKNKSKSKKKEKPLGEAPKYVSKSVLLENEKIFDKVVSSSSSATEEEKVLVEKNKLKDIKAKFTSAAKAREASGSSSSTSKVSGSKHKGVGFVVKAELIQTKKPVKVAKAPKAKNAKKSPSQKEFTYYSGRSSSSRSPSPRYDSSDDFFDNFDSECLSGFSKSKSFSNNFRERLCYVCRQPGHLAADCPTTAYIHKTAKYVDNKGQIFDEPWSPKIKSNRTSSWSKPSTSVESDSEDPYAHALLVHGKGPTESEIKPAIVFDYSMFAEGSSDKSNGTHKRKHVKLMSKTDKEVLKQSESDVSVNVKLTPLKAAQKIIETKKTMKEFEMTKFTKGRDLFFERESVTVSNTTTPDVNSIPVPPPKSAKFTSIGFGHPDEVYKVNQKKPQKVQQKDKKNVKFGNSDDKQKGKTKVGESSKKVKMYCLKGSDTIFLDEVFPLCCVDSTKVSKVFYADSEEKCVSDHEHVKNGSLLKLRTSSDDQNFVKTHTPKDQKFSSKSKTSKYSPKNFYNSDGQFSANTNSFDYESYGFCEDYDFYDDFGHYEQNFGLFGKNKSNCVESKRYSEKCGVDEYGFYNQFGYIGPLFKPLPKHKSRRFRAKKPSQVVKHMTDGNTSTESGGNFPAVFVDRRRCYHCHQKGHLRNRCPVLAEKRASAVTFEKSENVSEPKQGARKRAVNNFWVVDSGASRHMTGNISLLSDVKPIQGGNVTFAGDKGGKITGEGKLGNEKITFDKVQFVQELQHNLLSVSQICDQQYTAAFTSSECLILKPGIQIPDDWIFVRAPRFHDLYVLNMNQTSSAVSATCFISKATEKESIMWHRCMGHINYQKMNYLVNHNLVEGVSKNKFSIHDVCVSCKKGKQKKKSHPSKRLNSIVTPLELLHMDLFGPVNVRSIEGSYYCLVITDDFSRFSWVVSLASKDETPDQIQKLLSKFPSMYKHKICRIRTDNGTEFKNAKMAAFCDSLGIIHEFSAPYTPQQNGVAERKNRTLIETARTLLADANLPIKFWSEAVYTACYVLNHVLIVKRFNKTSYELLKGRKPNLNFFEPFGCLCTVLKEGGKNHTFLQPKSADAQSYDYKSLLDSFTAAPPGSDEEEDPDVLAALLHSLKTPGPGSWIPKFPSTSTVIASSSQSASSLETMSSSDDDESTFHESESTPVDDQIHLPNNQAVSDSTILRIHNIHPQENIIGDPSSGVEPSNVDKALEDASWVEAMQEELQQFTKLGVWHLVDLPKNSKEPCGTKWVFKCKKDDRGVIVRNKARLVVQGFSQIEGIDFNEVYAPVARIEAIRIFLAFAAHHGFKVYQMDVKSAFLNGKIREEVYVKQPPGFYDPDFPDKVYKLDKALYGLHQAPRAWYETLVNSLARKWFSAWHGGLYAIFKEVRERFVAGSAQWERLGFFLGLQVKQSAKGIFLHQSKYVSDVLTRFKVGDVRIPSTPIQVSHGIAPDESGASVDPTLFRAMIGSLMYLTASRPDIMFAVCLCARYQAAPKASHMLAVKRIFAYLKGNPDLGIWYPNDNKFELSAYSDSDYGGCKINFKSTTAGCQFLGERLVSWQCKKQTSVATSTAEAEYVAASSCCSQVLWIQQQLRDYDMADFKSEGEHNVCAFLNASARWKPHFLGIFDFMRRSQICYAATHMCTPYKDLLVMFWNSAQVDCSVVPSVIRARILQTDVVISEDDVRRVLRLNDQADFPMEFDEADLVALLRRIKYDGQLYVSWYLKANLSPPYKYLMHVIIKCFGNRTRGQEEFDLKVLSFFAALVMNRQFNFSGWIFSYMKENILTKQVKSLMYPRFIQMILDEFHPNLPKNQAAIIVMKHMNQVAVGKIPVHQKRKGNNIPPSVERLIGHLANPDYVAPADGAARHSDSSDDELMCDDNGFPFEIEENEEEDHDAQADQAPNQQQPVVQDQAPVQQQQQPEQVIQETVNEPETVTTQDKEMNDAVNDSDSDVNESSSATDSDSGSYVIILHNTREIPVKKGSKAHIDYLKSQYMDSSMYETRTKQVEDKDNDPSYSPAMEEPVTKTKTVDKGKAPMVGTGKHVKHMARPNVPVKQGSFLADARKSGFPPPSKKQKVSTPSSLPVQPTTKSAAVQSSSIPPVRKLIIRRPSGSASTAASASTTLESTNRQQHAEIRGLKNLVKELVSIDQAKDREIAELQSRDKEKDREIAKLQQLSITLDTEGGVGGNGSSAGAAGTSSAAAKPSATA</sequence>
<evidence type="ECO:0000313" key="11">
    <source>
        <dbReference type="Proteomes" id="UP001408789"/>
    </source>
</evidence>
<keyword evidence="11" id="KW-1185">Reference proteome</keyword>
<keyword evidence="1" id="KW-0645">Protease</keyword>
<keyword evidence="2" id="KW-0479">Metal-binding</keyword>
<dbReference type="InterPro" id="IPR039537">
    <property type="entry name" value="Retrotran_Ty1/copia-like"/>
</dbReference>
<dbReference type="GO" id="GO:0004190">
    <property type="term" value="F:aspartic-type endopeptidase activity"/>
    <property type="evidence" value="ECO:0007669"/>
    <property type="project" value="UniProtKB-KW"/>
</dbReference>
<dbReference type="InterPro" id="IPR043502">
    <property type="entry name" value="DNA/RNA_pol_sf"/>
</dbReference>
<evidence type="ECO:0000256" key="3">
    <source>
        <dbReference type="ARBA" id="ARBA00022750"/>
    </source>
</evidence>
<reference evidence="10 11" key="1">
    <citation type="submission" date="2024-04" db="EMBL/GenBank/DDBJ databases">
        <title>The reference genome of an endangered Asteraceae, Deinandra increscens subsp. villosa, native to the Central Coast of California.</title>
        <authorList>
            <person name="Guilliams M."/>
            <person name="Hasenstab-Lehman K."/>
            <person name="Meyer R."/>
            <person name="Mcevoy S."/>
        </authorList>
    </citation>
    <scope>NUCLEOTIDE SEQUENCE [LARGE SCALE GENOMIC DNA]</scope>
    <source>
        <tissue evidence="10">Leaf</tissue>
    </source>
</reference>
<feature type="region of interest" description="Disordered" evidence="7">
    <location>
        <begin position="738"/>
        <end position="757"/>
    </location>
</feature>
<feature type="domain" description="CCHC-type" evidence="8">
    <location>
        <begin position="319"/>
        <end position="333"/>
    </location>
</feature>
<dbReference type="InterPro" id="IPR036397">
    <property type="entry name" value="RNaseH_sf"/>
</dbReference>
<feature type="compositionally biased region" description="Acidic residues" evidence="7">
    <location>
        <begin position="2018"/>
        <end position="2027"/>
    </location>
</feature>
<dbReference type="GO" id="GO:0015074">
    <property type="term" value="P:DNA integration"/>
    <property type="evidence" value="ECO:0007669"/>
    <property type="project" value="InterPro"/>
</dbReference>
<feature type="compositionally biased region" description="Low complexity" evidence="7">
    <location>
        <begin position="2087"/>
        <end position="2096"/>
    </location>
</feature>
<dbReference type="PROSITE" id="PS50158">
    <property type="entry name" value="ZF_CCHC"/>
    <property type="match status" value="2"/>
</dbReference>
<feature type="region of interest" description="Disordered" evidence="7">
    <location>
        <begin position="1993"/>
        <end position="2096"/>
    </location>
</feature>
<keyword evidence="3" id="KW-0064">Aspartyl protease</keyword>
<feature type="region of interest" description="Disordered" evidence="7">
    <location>
        <begin position="526"/>
        <end position="556"/>
    </location>
</feature>
<feature type="region of interest" description="Disordered" evidence="7">
    <location>
        <begin position="2131"/>
        <end position="2264"/>
    </location>
</feature>
<feature type="compositionally biased region" description="Basic and acidic residues" evidence="7">
    <location>
        <begin position="2135"/>
        <end position="2146"/>
    </location>
</feature>
<feature type="region of interest" description="Disordered" evidence="7">
    <location>
        <begin position="625"/>
        <end position="645"/>
    </location>
</feature>
<protein>
    <submittedName>
        <fullName evidence="10">Uncharacterized protein</fullName>
    </submittedName>
</protein>
<dbReference type="Pfam" id="PF00098">
    <property type="entry name" value="zf-CCHC"/>
    <property type="match status" value="1"/>
</dbReference>
<dbReference type="Pfam" id="PF07727">
    <property type="entry name" value="RVT_2"/>
    <property type="match status" value="1"/>
</dbReference>
<dbReference type="SUPFAM" id="SSF53098">
    <property type="entry name" value="Ribonuclease H-like"/>
    <property type="match status" value="1"/>
</dbReference>
<feature type="region of interest" description="Disordered" evidence="7">
    <location>
        <begin position="134"/>
        <end position="159"/>
    </location>
</feature>
<dbReference type="GO" id="GO:0008270">
    <property type="term" value="F:zinc ion binding"/>
    <property type="evidence" value="ECO:0007669"/>
    <property type="project" value="UniProtKB-KW"/>
</dbReference>
<dbReference type="Proteomes" id="UP001408789">
    <property type="component" value="Unassembled WGS sequence"/>
</dbReference>
<dbReference type="SUPFAM" id="SSF56672">
    <property type="entry name" value="DNA/RNA polymerases"/>
    <property type="match status" value="1"/>
</dbReference>
<dbReference type="SUPFAM" id="SSF57756">
    <property type="entry name" value="Retrovirus zinc finger-like domains"/>
    <property type="match status" value="2"/>
</dbReference>
<proteinExistence type="predicted"/>
<keyword evidence="5" id="KW-0863">Zinc-finger</keyword>
<feature type="compositionally biased region" description="Low complexity" evidence="7">
    <location>
        <begin position="1270"/>
        <end position="1281"/>
    </location>
</feature>
<dbReference type="GO" id="GO:0006508">
    <property type="term" value="P:proteolysis"/>
    <property type="evidence" value="ECO:0007669"/>
    <property type="project" value="UniProtKB-KW"/>
</dbReference>
<dbReference type="InterPro" id="IPR054722">
    <property type="entry name" value="PolX-like_BBD"/>
</dbReference>
<evidence type="ECO:0000313" key="10">
    <source>
        <dbReference type="EMBL" id="KAK9073828.1"/>
    </source>
</evidence>
<dbReference type="InterPro" id="IPR001584">
    <property type="entry name" value="Integrase_cat-core"/>
</dbReference>
<feature type="compositionally biased region" description="Low complexity" evidence="7">
    <location>
        <begin position="271"/>
        <end position="286"/>
    </location>
</feature>
<evidence type="ECO:0000256" key="2">
    <source>
        <dbReference type="ARBA" id="ARBA00022723"/>
    </source>
</evidence>
<feature type="compositionally biased region" description="Polar residues" evidence="7">
    <location>
        <begin position="2060"/>
        <end position="2070"/>
    </location>
</feature>
<dbReference type="PROSITE" id="PS50994">
    <property type="entry name" value="INTEGRASE"/>
    <property type="match status" value="1"/>
</dbReference>
<keyword evidence="4" id="KW-0378">Hydrolase</keyword>
<evidence type="ECO:0000256" key="1">
    <source>
        <dbReference type="ARBA" id="ARBA00022670"/>
    </source>
</evidence>
<dbReference type="SMART" id="SM00343">
    <property type="entry name" value="ZnF_C2HC"/>
    <property type="match status" value="2"/>
</dbReference>
<dbReference type="InterPro" id="IPR013103">
    <property type="entry name" value="RVT_2"/>
</dbReference>
<organism evidence="10 11">
    <name type="scientific">Deinandra increscens subsp. villosa</name>
    <dbReference type="NCBI Taxonomy" id="3103831"/>
    <lineage>
        <taxon>Eukaryota</taxon>
        <taxon>Viridiplantae</taxon>
        <taxon>Streptophyta</taxon>
        <taxon>Embryophyta</taxon>
        <taxon>Tracheophyta</taxon>
        <taxon>Spermatophyta</taxon>
        <taxon>Magnoliopsida</taxon>
        <taxon>eudicotyledons</taxon>
        <taxon>Gunneridae</taxon>
        <taxon>Pentapetalae</taxon>
        <taxon>asterids</taxon>
        <taxon>campanulids</taxon>
        <taxon>Asterales</taxon>
        <taxon>Asteraceae</taxon>
        <taxon>Asteroideae</taxon>
        <taxon>Heliantheae alliance</taxon>
        <taxon>Madieae</taxon>
        <taxon>Madiinae</taxon>
        <taxon>Deinandra</taxon>
    </lineage>
</organism>
<dbReference type="Gene3D" id="3.30.420.10">
    <property type="entry name" value="Ribonuclease H-like superfamily/Ribonuclease H"/>
    <property type="match status" value="1"/>
</dbReference>
<dbReference type="InterPro" id="IPR036875">
    <property type="entry name" value="Znf_CCHC_sf"/>
</dbReference>
<feature type="region of interest" description="Disordered" evidence="7">
    <location>
        <begin position="209"/>
        <end position="230"/>
    </location>
</feature>
<feature type="region of interest" description="Disordered" evidence="7">
    <location>
        <begin position="2310"/>
        <end position="2342"/>
    </location>
</feature>
<feature type="compositionally biased region" description="Low complexity" evidence="7">
    <location>
        <begin position="2325"/>
        <end position="2342"/>
    </location>
</feature>
<feature type="domain" description="CCHC-type" evidence="8">
    <location>
        <begin position="771"/>
        <end position="787"/>
    </location>
</feature>
<evidence type="ECO:0000256" key="6">
    <source>
        <dbReference type="SAM" id="Coils"/>
    </source>
</evidence>
<keyword evidence="6" id="KW-0175">Coiled coil</keyword>
<keyword evidence="5" id="KW-0862">Zinc</keyword>
<feature type="compositionally biased region" description="Basic and acidic residues" evidence="7">
    <location>
        <begin position="2156"/>
        <end position="2167"/>
    </location>
</feature>
<evidence type="ECO:0000259" key="8">
    <source>
        <dbReference type="PROSITE" id="PS50158"/>
    </source>
</evidence>
<dbReference type="EMBL" id="JBCNJP010000008">
    <property type="protein sequence ID" value="KAK9073828.1"/>
    <property type="molecule type" value="Genomic_DNA"/>
</dbReference>